<evidence type="ECO:0000313" key="1">
    <source>
        <dbReference type="EMBL" id="GIX74983.1"/>
    </source>
</evidence>
<dbReference type="EMBL" id="BPLQ01000787">
    <property type="protein sequence ID" value="GIX74983.1"/>
    <property type="molecule type" value="Genomic_DNA"/>
</dbReference>
<dbReference type="Proteomes" id="UP001054837">
    <property type="component" value="Unassembled WGS sequence"/>
</dbReference>
<accession>A0AAV4MRJ0</accession>
<gene>
    <name evidence="1" type="ORF">CDAR_248701</name>
</gene>
<protein>
    <recommendedName>
        <fullName evidence="3">Ycf15</fullName>
    </recommendedName>
</protein>
<evidence type="ECO:0008006" key="3">
    <source>
        <dbReference type="Google" id="ProtNLM"/>
    </source>
</evidence>
<evidence type="ECO:0000313" key="2">
    <source>
        <dbReference type="Proteomes" id="UP001054837"/>
    </source>
</evidence>
<comment type="caution">
    <text evidence="1">The sequence shown here is derived from an EMBL/GenBank/DDBJ whole genome shotgun (WGS) entry which is preliminary data.</text>
</comment>
<organism evidence="1 2">
    <name type="scientific">Caerostris darwini</name>
    <dbReference type="NCBI Taxonomy" id="1538125"/>
    <lineage>
        <taxon>Eukaryota</taxon>
        <taxon>Metazoa</taxon>
        <taxon>Ecdysozoa</taxon>
        <taxon>Arthropoda</taxon>
        <taxon>Chelicerata</taxon>
        <taxon>Arachnida</taxon>
        <taxon>Araneae</taxon>
        <taxon>Araneomorphae</taxon>
        <taxon>Entelegynae</taxon>
        <taxon>Araneoidea</taxon>
        <taxon>Araneidae</taxon>
        <taxon>Caerostris</taxon>
    </lineage>
</organism>
<dbReference type="AlphaFoldDB" id="A0AAV4MRJ0"/>
<proteinExistence type="predicted"/>
<name>A0AAV4MRJ0_9ARAC</name>
<keyword evidence="2" id="KW-1185">Reference proteome</keyword>
<reference evidence="1 2" key="1">
    <citation type="submission" date="2021-06" db="EMBL/GenBank/DDBJ databases">
        <title>Caerostris darwini draft genome.</title>
        <authorList>
            <person name="Kono N."/>
            <person name="Arakawa K."/>
        </authorList>
    </citation>
    <scope>NUCLEOTIDE SEQUENCE [LARGE SCALE GENOMIC DNA]</scope>
</reference>
<sequence>MFKKLLILTLKNKVTKTGRKKLSLKPKAGRNSCSECIKNSLHLLLKLIVHLSTEGHYTIQRGLSSLQGGLLQWDPLSSPKISERGTPFQGTRIGFNR</sequence>